<dbReference type="InterPro" id="IPR019734">
    <property type="entry name" value="TPR_rpt"/>
</dbReference>
<evidence type="ECO:0000256" key="1">
    <source>
        <dbReference type="ARBA" id="ARBA00022737"/>
    </source>
</evidence>
<dbReference type="Proteomes" id="UP001209878">
    <property type="component" value="Unassembled WGS sequence"/>
</dbReference>
<keyword evidence="9" id="KW-1185">Reference proteome</keyword>
<dbReference type="PANTHER" id="PTHR46423:SF1">
    <property type="entry name" value="RNA POLYMERASE II-ASSOCIATED PROTEIN 3"/>
    <property type="match status" value="1"/>
</dbReference>
<dbReference type="SUPFAM" id="SSF48452">
    <property type="entry name" value="TPR-like"/>
    <property type="match status" value="1"/>
</dbReference>
<comment type="similarity">
    <text evidence="3">Belongs to the RPAP3 family.</text>
</comment>
<dbReference type="InterPro" id="IPR011990">
    <property type="entry name" value="TPR-like_helical_dom_sf"/>
</dbReference>
<keyword evidence="1" id="KW-0677">Repeat</keyword>
<dbReference type="Gene3D" id="1.25.40.10">
    <property type="entry name" value="Tetratricopeptide repeat domain"/>
    <property type="match status" value="1"/>
</dbReference>
<evidence type="ECO:0000256" key="6">
    <source>
        <dbReference type="SAM" id="MobiDB-lite"/>
    </source>
</evidence>
<dbReference type="InterPro" id="IPR051966">
    <property type="entry name" value="RPAP3"/>
</dbReference>
<dbReference type="EMBL" id="JAODUO010001364">
    <property type="protein sequence ID" value="KAK2165459.1"/>
    <property type="molecule type" value="Genomic_DNA"/>
</dbReference>
<feature type="compositionally biased region" description="Basic residues" evidence="6">
    <location>
        <begin position="66"/>
        <end position="75"/>
    </location>
</feature>
<organism evidence="8 9">
    <name type="scientific">Ridgeia piscesae</name>
    <name type="common">Tubeworm</name>
    <dbReference type="NCBI Taxonomy" id="27915"/>
    <lineage>
        <taxon>Eukaryota</taxon>
        <taxon>Metazoa</taxon>
        <taxon>Spiralia</taxon>
        <taxon>Lophotrochozoa</taxon>
        <taxon>Annelida</taxon>
        <taxon>Polychaeta</taxon>
        <taxon>Sedentaria</taxon>
        <taxon>Canalipalpata</taxon>
        <taxon>Sabellida</taxon>
        <taxon>Siboglinidae</taxon>
        <taxon>Ridgeia</taxon>
    </lineage>
</organism>
<gene>
    <name evidence="8" type="ORF">NP493_1364g00028</name>
</gene>
<feature type="region of interest" description="Disordered" evidence="6">
    <location>
        <begin position="44"/>
        <end position="97"/>
    </location>
</feature>
<feature type="domain" description="RNA-polymerase II-associated protein 3-like C-terminal" evidence="7">
    <location>
        <begin position="412"/>
        <end position="500"/>
    </location>
</feature>
<dbReference type="AlphaFoldDB" id="A0AAD9NFN7"/>
<protein>
    <recommendedName>
        <fullName evidence="4">RNA polymerase II-associated protein 3</fullName>
    </recommendedName>
</protein>
<feature type="repeat" description="TPR" evidence="5">
    <location>
        <begin position="143"/>
        <end position="176"/>
    </location>
</feature>
<dbReference type="PROSITE" id="PS50005">
    <property type="entry name" value="TPR"/>
    <property type="match status" value="1"/>
</dbReference>
<dbReference type="SMART" id="SM00028">
    <property type="entry name" value="TPR"/>
    <property type="match status" value="3"/>
</dbReference>
<name>A0AAD9NFN7_RIDPI</name>
<evidence type="ECO:0000256" key="2">
    <source>
        <dbReference type="ARBA" id="ARBA00022803"/>
    </source>
</evidence>
<comment type="caution">
    <text evidence="8">The sequence shown here is derived from an EMBL/GenBank/DDBJ whole genome shotgun (WGS) entry which is preliminary data.</text>
</comment>
<reference evidence="8" key="1">
    <citation type="journal article" date="2023" name="Mol. Biol. Evol.">
        <title>Third-Generation Sequencing Reveals the Adaptive Role of the Epigenome in Three Deep-Sea Polychaetes.</title>
        <authorList>
            <person name="Perez M."/>
            <person name="Aroh O."/>
            <person name="Sun Y."/>
            <person name="Lan Y."/>
            <person name="Juniper S.K."/>
            <person name="Young C.R."/>
            <person name="Angers B."/>
            <person name="Qian P.Y."/>
        </authorList>
    </citation>
    <scope>NUCLEOTIDE SEQUENCE</scope>
    <source>
        <strain evidence="8">R07B-5</strain>
    </source>
</reference>
<feature type="compositionally biased region" description="Basic and acidic residues" evidence="6">
    <location>
        <begin position="83"/>
        <end position="97"/>
    </location>
</feature>
<feature type="region of interest" description="Disordered" evidence="6">
    <location>
        <begin position="388"/>
        <end position="413"/>
    </location>
</feature>
<dbReference type="Pfam" id="PF13414">
    <property type="entry name" value="TPR_11"/>
    <property type="match status" value="1"/>
</dbReference>
<evidence type="ECO:0000313" key="9">
    <source>
        <dbReference type="Proteomes" id="UP001209878"/>
    </source>
</evidence>
<feature type="region of interest" description="Disordered" evidence="6">
    <location>
        <begin position="337"/>
        <end position="362"/>
    </location>
</feature>
<evidence type="ECO:0000259" key="7">
    <source>
        <dbReference type="Pfam" id="PF13877"/>
    </source>
</evidence>
<evidence type="ECO:0000256" key="5">
    <source>
        <dbReference type="PROSITE-ProRule" id="PRU00339"/>
    </source>
</evidence>
<proteinExistence type="inferred from homology"/>
<keyword evidence="2 5" id="KW-0802">TPR repeat</keyword>
<dbReference type="PANTHER" id="PTHR46423">
    <property type="entry name" value="RNA POLYMERASE II-ASSOCIATED PROTEIN 3"/>
    <property type="match status" value="1"/>
</dbReference>
<evidence type="ECO:0000256" key="4">
    <source>
        <dbReference type="ARBA" id="ARBA00040133"/>
    </source>
</evidence>
<dbReference type="GO" id="GO:0101031">
    <property type="term" value="C:protein folding chaperone complex"/>
    <property type="evidence" value="ECO:0007669"/>
    <property type="project" value="TreeGrafter"/>
</dbReference>
<sequence length="530" mass="60511">MDPQRMAELQLQMRVNQSELEQYVHELNNWEDDIKQKEVQLKKCDRSQGDVAKETSLPPIRNSLEKKKKRKKKKQVSSNGDTSEVKTNEAQKPRRIRSSDYKSWDKFDVEKACLEIDDGETKSSSSEYETDEEWEAERKIKQAEFLKDQGNQYFKDGKYDEAIECYTQGIECDPTNALLPANRAMALLKQDKFAAAELDCTQAIALDSGYTKAYFRRATARERLSKLMEAKQDISTILSIDPANKQAAKEMAKIEKLLNPPKEPVGIVGPVDKSPSQRSKKPLRRMQIEEIGLDKEEEVKRLHRKNVETVLAKQSEVKKQVTARDEATFDAFVKQKKDTPCNSVGSGSVHSSVTPKETALENIDDIRQNGSESPRELGQEAGVLNLKAKSSSEHCTDKEPSPRTSPRLPPVPTSSFQFQTDWKALRNSPEMCFQYFKNIECRHYPKLFGQALDADILPRILSILEEFYIPNNLDMYAVLESLTRVKRFSMTLMFMSAKEKQCLQQIFKHLRTAGLQSESDIASLAKTYQV</sequence>
<feature type="compositionally biased region" description="Basic and acidic residues" evidence="6">
    <location>
        <begin position="390"/>
        <end position="401"/>
    </location>
</feature>
<evidence type="ECO:0000313" key="8">
    <source>
        <dbReference type="EMBL" id="KAK2165459.1"/>
    </source>
</evidence>
<accession>A0AAD9NFN7</accession>
<feature type="compositionally biased region" description="Basic and acidic residues" evidence="6">
    <location>
        <begin position="44"/>
        <end position="53"/>
    </location>
</feature>
<feature type="compositionally biased region" description="Low complexity" evidence="6">
    <location>
        <begin position="343"/>
        <end position="353"/>
    </location>
</feature>
<evidence type="ECO:0000256" key="3">
    <source>
        <dbReference type="ARBA" id="ARBA00038275"/>
    </source>
</evidence>
<dbReference type="InterPro" id="IPR025986">
    <property type="entry name" value="RPAP3-like_C"/>
</dbReference>
<dbReference type="Pfam" id="PF13877">
    <property type="entry name" value="RPAP3_C"/>
    <property type="match status" value="1"/>
</dbReference>